<dbReference type="GO" id="GO:0008957">
    <property type="term" value="F:phenylacetaldehyde dehydrogenase (NAD+) activity"/>
    <property type="evidence" value="ECO:0007669"/>
    <property type="project" value="UniProtKB-EC"/>
</dbReference>
<comment type="similarity">
    <text evidence="1 5">Belongs to the aldehyde dehydrogenase family.</text>
</comment>
<sequence length="509" mass="54957">MAVLTEQKEGMEKGKLVSIDPRVAEFLSRPKRLFIGGQWVEATSGKTFATVNPANEETLAHVAEADREDVDRAVRAARAAFTAGPWVKMAPAERGKLLWKLADRMEEHLEEFAQLESLDNGKPLAVARVADVPLSIDLFRYMAGWATKIEGNTIPLGLAQPESFLAYTIREPVGVVGQIIPWNFPLLMAAWKLGPALACGCTVVLKVAEQTPLSALRLGELIQEVGFPDGVVNILTGFGETAGAALAAHPDVDKVAFTGSTEVGKLIVKAAAGNLKKLSLELGGKSPSIIFADANMDEAVSGAAMAIFFNHGQCCCAGSRLYIERPVVDEVVERIAREAQKIRVGPGMALDTEMGPLVSKEQYDRVTGYIRSGKEEGAKARSADLSFGGRGYFVPPTVFTDVRPEMKIVREEIFGPVVCASSFTSEEEIPAIANDTIYGLAAGIWTRDIGRAHKLASRLRAGTVWINCYNVFDAALPFGGYKQSGWGREMGHAVLENYTELKSVCVRVG</sequence>
<dbReference type="Gene3D" id="3.40.309.10">
    <property type="entry name" value="Aldehyde Dehydrogenase, Chain A, domain 2"/>
    <property type="match status" value="1"/>
</dbReference>
<reference evidence="7" key="1">
    <citation type="submission" date="2019-09" db="EMBL/GenBank/DDBJ databases">
        <authorList>
            <person name="Cremers G."/>
        </authorList>
    </citation>
    <scope>NUCLEOTIDE SEQUENCE [LARGE SCALE GENOMIC DNA]</scope>
    <source>
        <strain evidence="7">3B</strain>
    </source>
</reference>
<dbReference type="RefSeq" id="WP_142525400.1">
    <property type="nucleotide sequence ID" value="NZ_CABFUZ020000141.1"/>
</dbReference>
<dbReference type="InterPro" id="IPR016161">
    <property type="entry name" value="Ald_DH/histidinol_DH"/>
</dbReference>
<dbReference type="PANTHER" id="PTHR11699">
    <property type="entry name" value="ALDEHYDE DEHYDROGENASE-RELATED"/>
    <property type="match status" value="1"/>
</dbReference>
<accession>A0A5E6MCN3</accession>
<evidence type="ECO:0000256" key="5">
    <source>
        <dbReference type="RuleBase" id="RU003345"/>
    </source>
</evidence>
<dbReference type="PROSITE" id="PS00070">
    <property type="entry name" value="ALDEHYDE_DEHYDR_CYS"/>
    <property type="match status" value="1"/>
</dbReference>
<protein>
    <submittedName>
        <fullName evidence="7">Phenylacetaldehyde dehydrogenase</fullName>
        <ecNumber evidence="7">1.2.1.39</ecNumber>
    </submittedName>
</protein>
<evidence type="ECO:0000256" key="4">
    <source>
        <dbReference type="PROSITE-ProRule" id="PRU10007"/>
    </source>
</evidence>
<name>A0A5E6MCN3_9BACT</name>
<keyword evidence="8" id="KW-1185">Reference proteome</keyword>
<dbReference type="Proteomes" id="UP000381693">
    <property type="component" value="Unassembled WGS sequence"/>
</dbReference>
<dbReference type="CDD" id="cd07091">
    <property type="entry name" value="ALDH_F1-2_Ald2-like"/>
    <property type="match status" value="1"/>
</dbReference>
<keyword evidence="3" id="KW-0520">NAD</keyword>
<dbReference type="EMBL" id="CABFUZ020000141">
    <property type="protein sequence ID" value="VVM07008.1"/>
    <property type="molecule type" value="Genomic_DNA"/>
</dbReference>
<dbReference type="FunFam" id="3.40.605.10:FF:000011">
    <property type="entry name" value="ALD5p Mitochondrial aldehyde dehydrogenase"/>
    <property type="match status" value="1"/>
</dbReference>
<dbReference type="InterPro" id="IPR016160">
    <property type="entry name" value="Ald_DH_CS_CYS"/>
</dbReference>
<dbReference type="OrthoDB" id="9762913at2"/>
<dbReference type="EC" id="1.2.1.39" evidence="7"/>
<evidence type="ECO:0000313" key="8">
    <source>
        <dbReference type="Proteomes" id="UP000381693"/>
    </source>
</evidence>
<evidence type="ECO:0000313" key="7">
    <source>
        <dbReference type="EMBL" id="VVM07008.1"/>
    </source>
</evidence>
<evidence type="ECO:0000256" key="2">
    <source>
        <dbReference type="ARBA" id="ARBA00023002"/>
    </source>
</evidence>
<dbReference type="InterPro" id="IPR016162">
    <property type="entry name" value="Ald_DH_N"/>
</dbReference>
<keyword evidence="2 5" id="KW-0560">Oxidoreductase</keyword>
<dbReference type="PROSITE" id="PS00687">
    <property type="entry name" value="ALDEHYDE_DEHYDR_GLU"/>
    <property type="match status" value="1"/>
</dbReference>
<dbReference type="Pfam" id="PF00171">
    <property type="entry name" value="Aldedh"/>
    <property type="match status" value="1"/>
</dbReference>
<dbReference type="Gene3D" id="3.40.605.10">
    <property type="entry name" value="Aldehyde Dehydrogenase, Chain A, domain 1"/>
    <property type="match status" value="1"/>
</dbReference>
<feature type="domain" description="Aldehyde dehydrogenase" evidence="6">
    <location>
        <begin position="39"/>
        <end position="504"/>
    </location>
</feature>
<dbReference type="SUPFAM" id="SSF53720">
    <property type="entry name" value="ALDH-like"/>
    <property type="match status" value="1"/>
</dbReference>
<feature type="active site" evidence="4">
    <location>
        <position position="281"/>
    </location>
</feature>
<organism evidence="7 8">
    <name type="scientific">Methylacidimicrobium cyclopophantes</name>
    <dbReference type="NCBI Taxonomy" id="1041766"/>
    <lineage>
        <taxon>Bacteria</taxon>
        <taxon>Pseudomonadati</taxon>
        <taxon>Verrucomicrobiota</taxon>
        <taxon>Methylacidimicrobium</taxon>
    </lineage>
</organism>
<gene>
    <name evidence="7" type="primary">feaB</name>
    <name evidence="7" type="ORF">MAMC_01395</name>
</gene>
<dbReference type="InterPro" id="IPR029510">
    <property type="entry name" value="Ald_DH_CS_GLU"/>
</dbReference>
<dbReference type="FunFam" id="3.40.605.10:FF:000026">
    <property type="entry name" value="Aldehyde dehydrogenase, putative"/>
    <property type="match status" value="1"/>
</dbReference>
<dbReference type="FunFam" id="3.40.309.10:FF:000012">
    <property type="entry name" value="Betaine aldehyde dehydrogenase"/>
    <property type="match status" value="1"/>
</dbReference>
<evidence type="ECO:0000256" key="3">
    <source>
        <dbReference type="ARBA" id="ARBA00023027"/>
    </source>
</evidence>
<comment type="caution">
    <text evidence="7">The sequence shown here is derived from an EMBL/GenBank/DDBJ whole genome shotgun (WGS) entry which is preliminary data.</text>
</comment>
<proteinExistence type="inferred from homology"/>
<dbReference type="AlphaFoldDB" id="A0A5E6MCN3"/>
<dbReference type="InterPro" id="IPR015590">
    <property type="entry name" value="Aldehyde_DH_dom"/>
</dbReference>
<evidence type="ECO:0000259" key="6">
    <source>
        <dbReference type="Pfam" id="PF00171"/>
    </source>
</evidence>
<dbReference type="InterPro" id="IPR016163">
    <property type="entry name" value="Ald_DH_C"/>
</dbReference>
<evidence type="ECO:0000256" key="1">
    <source>
        <dbReference type="ARBA" id="ARBA00009986"/>
    </source>
</evidence>